<dbReference type="PROSITE" id="PS50022">
    <property type="entry name" value="FA58C_3"/>
    <property type="match status" value="1"/>
</dbReference>
<dbReference type="Gene3D" id="2.60.120.260">
    <property type="entry name" value="Galactose-binding domain-like"/>
    <property type="match status" value="1"/>
</dbReference>
<dbReference type="Pfam" id="PF04616">
    <property type="entry name" value="Glyco_hydro_43"/>
    <property type="match status" value="1"/>
</dbReference>
<proteinExistence type="inferred from homology"/>
<dbReference type="Gene3D" id="2.115.10.20">
    <property type="entry name" value="Glycosyl hydrolase domain, family 43"/>
    <property type="match status" value="1"/>
</dbReference>
<evidence type="ECO:0000256" key="5">
    <source>
        <dbReference type="SAM" id="SignalP"/>
    </source>
</evidence>
<dbReference type="InterPro" id="IPR000421">
    <property type="entry name" value="FA58C"/>
</dbReference>
<dbReference type="CDD" id="cd00063">
    <property type="entry name" value="FN3"/>
    <property type="match status" value="1"/>
</dbReference>
<comment type="similarity">
    <text evidence="1 4">Belongs to the glycosyl hydrolase 43 family.</text>
</comment>
<keyword evidence="9" id="KW-1185">Reference proteome</keyword>
<dbReference type="SUPFAM" id="SSF49265">
    <property type="entry name" value="Fibronectin type III"/>
    <property type="match status" value="1"/>
</dbReference>
<dbReference type="EMBL" id="JBHTKA010000003">
    <property type="protein sequence ID" value="MFD0999957.1"/>
    <property type="molecule type" value="Genomic_DNA"/>
</dbReference>
<dbReference type="Proteomes" id="UP001597112">
    <property type="component" value="Unassembled WGS sequence"/>
</dbReference>
<dbReference type="SUPFAM" id="SSF49785">
    <property type="entry name" value="Galactose-binding domain-like"/>
    <property type="match status" value="1"/>
</dbReference>
<dbReference type="RefSeq" id="WP_377579133.1">
    <property type="nucleotide sequence ID" value="NZ_JBHTKA010000003.1"/>
</dbReference>
<evidence type="ECO:0000256" key="2">
    <source>
        <dbReference type="ARBA" id="ARBA00022801"/>
    </source>
</evidence>
<dbReference type="PANTHER" id="PTHR42812:SF12">
    <property type="entry name" value="BETA-XYLOSIDASE-RELATED"/>
    <property type="match status" value="1"/>
</dbReference>
<keyword evidence="2 4" id="KW-0378">Hydrolase</keyword>
<name>A0ABW3K4N7_9BACT</name>
<evidence type="ECO:0000256" key="3">
    <source>
        <dbReference type="ARBA" id="ARBA00023295"/>
    </source>
</evidence>
<dbReference type="InterPro" id="IPR051795">
    <property type="entry name" value="Glycosyl_Hydrlase_43"/>
</dbReference>
<dbReference type="CDD" id="cd08982">
    <property type="entry name" value="GH43-like"/>
    <property type="match status" value="1"/>
</dbReference>
<evidence type="ECO:0000259" key="7">
    <source>
        <dbReference type="PROSITE" id="PS50853"/>
    </source>
</evidence>
<feature type="domain" description="Fibronectin type-III" evidence="7">
    <location>
        <begin position="494"/>
        <end position="577"/>
    </location>
</feature>
<gene>
    <name evidence="8" type="ORF">ACFQ21_11610</name>
</gene>
<comment type="caution">
    <text evidence="8">The sequence shown here is derived from an EMBL/GenBank/DDBJ whole genome shotgun (WGS) entry which is preliminary data.</text>
</comment>
<dbReference type="PANTHER" id="PTHR42812">
    <property type="entry name" value="BETA-XYLOSIDASE"/>
    <property type="match status" value="1"/>
</dbReference>
<dbReference type="SUPFAM" id="SSF75005">
    <property type="entry name" value="Arabinanase/levansucrase/invertase"/>
    <property type="match status" value="1"/>
</dbReference>
<evidence type="ECO:0000256" key="4">
    <source>
        <dbReference type="RuleBase" id="RU361187"/>
    </source>
</evidence>
<sequence>MKAVKQAVIFLALVCCLAACKKNEPEAVVDTPQTFCNPIDISYRFCLDEPSRREAADPSIVWFKDRYFLFASKSGGYWYSNDLVNWTFVETSEIPVEEYAPTAIAIQDTLYFLASSNEKSTLYKSSDPLSGKWTIAREKLERPVWDPAFYLDDDKKLYLYWGCSDVNPIYGVEVDYKKNFSFIGQPKELLRADTANHGWEVPGDNNTRKKQAPWIEGAWVNKHNGKYYLQYAGPGTEYKSYSDAVYIGDSPLGPFTIQAHNPFAYKPGGFAAAAGHGSTFADPYQNYWHIGTSTISVKHMFERRLVLYPTFFDEQGTLHATTKYGDYPMIMPKKQISNFEEIFPGWMLLSYNKPVQVSSSIDSLPASYITDENMRTYWSAQSGNAGEHVVLDLEKTVDVYAVQINFAEHNTKIFGRQKDIFHRYTVEYSDNGTDWTMLIGQSKSETDKSHPYFPLKQKIACRYIKLSNVQVPDGNFAVSGLRVFGKANGDLPAKVTNLQAQRNANDKRSVTLTWDKAANTTGYVISYGLAKNKLYQSYMVYDATTVTINSLNAKEKYYYTIEAFNESGITKSETVVE</sequence>
<feature type="domain" description="F5/8 type C" evidence="6">
    <location>
        <begin position="336"/>
        <end position="486"/>
    </location>
</feature>
<dbReference type="InterPro" id="IPR013783">
    <property type="entry name" value="Ig-like_fold"/>
</dbReference>
<organism evidence="8 9">
    <name type="scientific">Ohtaekwangia kribbensis</name>
    <dbReference type="NCBI Taxonomy" id="688913"/>
    <lineage>
        <taxon>Bacteria</taxon>
        <taxon>Pseudomonadati</taxon>
        <taxon>Bacteroidota</taxon>
        <taxon>Cytophagia</taxon>
        <taxon>Cytophagales</taxon>
        <taxon>Fulvivirgaceae</taxon>
        <taxon>Ohtaekwangia</taxon>
    </lineage>
</organism>
<feature type="chain" id="PRO_5046833097" evidence="5">
    <location>
        <begin position="22"/>
        <end position="577"/>
    </location>
</feature>
<protein>
    <submittedName>
        <fullName evidence="8">Family 43 glycosylhydrolase</fullName>
    </submittedName>
</protein>
<dbReference type="SMART" id="SM00060">
    <property type="entry name" value="FN3"/>
    <property type="match status" value="1"/>
</dbReference>
<evidence type="ECO:0000313" key="9">
    <source>
        <dbReference type="Proteomes" id="UP001597112"/>
    </source>
</evidence>
<evidence type="ECO:0000259" key="6">
    <source>
        <dbReference type="PROSITE" id="PS50022"/>
    </source>
</evidence>
<dbReference type="InterPro" id="IPR023296">
    <property type="entry name" value="Glyco_hydro_beta-prop_sf"/>
</dbReference>
<evidence type="ECO:0000256" key="1">
    <source>
        <dbReference type="ARBA" id="ARBA00009865"/>
    </source>
</evidence>
<feature type="signal peptide" evidence="5">
    <location>
        <begin position="1"/>
        <end position="21"/>
    </location>
</feature>
<dbReference type="InterPro" id="IPR003961">
    <property type="entry name" value="FN3_dom"/>
</dbReference>
<dbReference type="Gene3D" id="2.60.40.10">
    <property type="entry name" value="Immunoglobulins"/>
    <property type="match status" value="1"/>
</dbReference>
<reference evidence="9" key="1">
    <citation type="journal article" date="2019" name="Int. J. Syst. Evol. Microbiol.">
        <title>The Global Catalogue of Microorganisms (GCM) 10K type strain sequencing project: providing services to taxonomists for standard genome sequencing and annotation.</title>
        <authorList>
            <consortium name="The Broad Institute Genomics Platform"/>
            <consortium name="The Broad Institute Genome Sequencing Center for Infectious Disease"/>
            <person name="Wu L."/>
            <person name="Ma J."/>
        </authorList>
    </citation>
    <scope>NUCLEOTIDE SEQUENCE [LARGE SCALE GENOMIC DNA]</scope>
    <source>
        <strain evidence="9">CCUG 58938</strain>
    </source>
</reference>
<keyword evidence="5" id="KW-0732">Signal</keyword>
<dbReference type="InterPro" id="IPR036116">
    <property type="entry name" value="FN3_sf"/>
</dbReference>
<dbReference type="Pfam" id="PF00754">
    <property type="entry name" value="F5_F8_type_C"/>
    <property type="match status" value="1"/>
</dbReference>
<evidence type="ECO:0000313" key="8">
    <source>
        <dbReference type="EMBL" id="MFD0999957.1"/>
    </source>
</evidence>
<dbReference type="Pfam" id="PF00041">
    <property type="entry name" value="fn3"/>
    <property type="match status" value="1"/>
</dbReference>
<dbReference type="InterPro" id="IPR008979">
    <property type="entry name" value="Galactose-bd-like_sf"/>
</dbReference>
<dbReference type="PROSITE" id="PS50853">
    <property type="entry name" value="FN3"/>
    <property type="match status" value="1"/>
</dbReference>
<dbReference type="InterPro" id="IPR006710">
    <property type="entry name" value="Glyco_hydro_43"/>
</dbReference>
<accession>A0ABW3K4N7</accession>
<keyword evidence="3 4" id="KW-0326">Glycosidase</keyword>